<evidence type="ECO:0000256" key="7">
    <source>
        <dbReference type="ARBA" id="ARBA00022603"/>
    </source>
</evidence>
<comment type="catalytic activity">
    <reaction evidence="12">
        <text>uridine(1498) in 16S rRNA + S-adenosyl-L-methionine = N(3)-methyluridine(1498) in 16S rRNA + S-adenosyl-L-homocysteine + H(+)</text>
        <dbReference type="Rhea" id="RHEA:42920"/>
        <dbReference type="Rhea" id="RHEA-COMP:10283"/>
        <dbReference type="Rhea" id="RHEA-COMP:10284"/>
        <dbReference type="ChEBI" id="CHEBI:15378"/>
        <dbReference type="ChEBI" id="CHEBI:57856"/>
        <dbReference type="ChEBI" id="CHEBI:59789"/>
        <dbReference type="ChEBI" id="CHEBI:65315"/>
        <dbReference type="ChEBI" id="CHEBI:74502"/>
        <dbReference type="EC" id="2.1.1.193"/>
    </reaction>
</comment>
<evidence type="ECO:0000256" key="12">
    <source>
        <dbReference type="ARBA" id="ARBA00047944"/>
    </source>
</evidence>
<dbReference type="PANTHER" id="PTHR30027">
    <property type="entry name" value="RIBOSOMAL RNA SMALL SUBUNIT METHYLTRANSFERASE E"/>
    <property type="match status" value="1"/>
</dbReference>
<dbReference type="Pfam" id="PF20260">
    <property type="entry name" value="PUA_4"/>
    <property type="match status" value="1"/>
</dbReference>
<name>A0A179B592_9ACTO</name>
<evidence type="ECO:0000256" key="11">
    <source>
        <dbReference type="ARBA" id="ARBA00033196"/>
    </source>
</evidence>
<evidence type="ECO:0000256" key="8">
    <source>
        <dbReference type="ARBA" id="ARBA00022679"/>
    </source>
</evidence>
<dbReference type="SUPFAM" id="SSF88697">
    <property type="entry name" value="PUA domain-like"/>
    <property type="match status" value="1"/>
</dbReference>
<dbReference type="NCBIfam" id="TIGR00046">
    <property type="entry name" value="RsmE family RNA methyltransferase"/>
    <property type="match status" value="1"/>
</dbReference>
<evidence type="ECO:0000313" key="17">
    <source>
        <dbReference type="Proteomes" id="UP000078368"/>
    </source>
</evidence>
<evidence type="ECO:0000256" key="1">
    <source>
        <dbReference type="ARBA" id="ARBA00004496"/>
    </source>
</evidence>
<dbReference type="GO" id="GO:0005737">
    <property type="term" value="C:cytoplasm"/>
    <property type="evidence" value="ECO:0007669"/>
    <property type="project" value="UniProtKB-SubCell"/>
</dbReference>
<dbReference type="RefSeq" id="WP_082903100.1">
    <property type="nucleotide sequence ID" value="NZ_LVZK01000001.1"/>
</dbReference>
<organism evidence="16 17">
    <name type="scientific">Peptidiphaga gingivicola</name>
    <dbReference type="NCBI Taxonomy" id="2741497"/>
    <lineage>
        <taxon>Bacteria</taxon>
        <taxon>Bacillati</taxon>
        <taxon>Actinomycetota</taxon>
        <taxon>Actinomycetes</taxon>
        <taxon>Actinomycetales</taxon>
        <taxon>Actinomycetaceae</taxon>
        <taxon>Peptidiphaga</taxon>
    </lineage>
</organism>
<keyword evidence="8" id="KW-0808">Transferase</keyword>
<sequence length="287" mass="30281">MTRPVYLAPGVGVRSDSTPGCGGRLLPGRGGPTSDSADPADSRSQPPGDGRPLPCRPGDRFVLAGPEGHHAATVKRASPGEEIDVVDGRGGRARCAVVGVSKGEVELEVLGFEREPEPSPRITLLQALAKGSRDDQAVETATEYGVWRIVPWASARAVANWKGKEEKARRRWESIVLAASKQSRRSWIPEVLDVCTTPQALRLASAEGADLLVCHEEADMPIARAGLQGSKNLWIVVGPEGGLTQEEIESFERIGGRTVLLSPNVLRSSSAGPFAVAALSGMRGSAG</sequence>
<dbReference type="InterPro" id="IPR046886">
    <property type="entry name" value="RsmE_MTase_dom"/>
</dbReference>
<dbReference type="GO" id="GO:0070475">
    <property type="term" value="P:rRNA base methylation"/>
    <property type="evidence" value="ECO:0007669"/>
    <property type="project" value="TreeGrafter"/>
</dbReference>
<keyword evidence="6" id="KW-0698">rRNA processing</keyword>
<evidence type="ECO:0000256" key="9">
    <source>
        <dbReference type="ARBA" id="ARBA00022691"/>
    </source>
</evidence>
<dbReference type="CDD" id="cd18084">
    <property type="entry name" value="RsmE-like"/>
    <property type="match status" value="1"/>
</dbReference>
<evidence type="ECO:0000256" key="6">
    <source>
        <dbReference type="ARBA" id="ARBA00022552"/>
    </source>
</evidence>
<dbReference type="InterPro" id="IPR015947">
    <property type="entry name" value="PUA-like_sf"/>
</dbReference>
<protein>
    <recommendedName>
        <fullName evidence="4">Ribosomal RNA small subunit methyltransferase E</fullName>
        <ecNumber evidence="3">2.1.1.193</ecNumber>
    </recommendedName>
    <alternativeName>
        <fullName evidence="11">16S rRNA m3U1498 methyltransferase</fullName>
    </alternativeName>
</protein>
<dbReference type="NCBIfam" id="NF008693">
    <property type="entry name" value="PRK11713.2-3"/>
    <property type="match status" value="1"/>
</dbReference>
<evidence type="ECO:0000256" key="4">
    <source>
        <dbReference type="ARBA" id="ARBA00013673"/>
    </source>
</evidence>
<evidence type="ECO:0000259" key="15">
    <source>
        <dbReference type="Pfam" id="PF20260"/>
    </source>
</evidence>
<gene>
    <name evidence="16" type="ORF">A4H34_06880</name>
</gene>
<feature type="region of interest" description="Disordered" evidence="13">
    <location>
        <begin position="1"/>
        <end position="76"/>
    </location>
</feature>
<evidence type="ECO:0000256" key="2">
    <source>
        <dbReference type="ARBA" id="ARBA00005528"/>
    </source>
</evidence>
<dbReference type="EC" id="2.1.1.193" evidence="3"/>
<evidence type="ECO:0000259" key="14">
    <source>
        <dbReference type="Pfam" id="PF04452"/>
    </source>
</evidence>
<dbReference type="EMBL" id="LVZK01000001">
    <property type="protein sequence ID" value="OAP86827.1"/>
    <property type="molecule type" value="Genomic_DNA"/>
</dbReference>
<dbReference type="InterPro" id="IPR046887">
    <property type="entry name" value="RsmE_PUA-like"/>
</dbReference>
<dbReference type="InterPro" id="IPR029026">
    <property type="entry name" value="tRNA_m1G_MTases_N"/>
</dbReference>
<proteinExistence type="inferred from homology"/>
<dbReference type="InterPro" id="IPR006700">
    <property type="entry name" value="RsmE"/>
</dbReference>
<keyword evidence="17" id="KW-1185">Reference proteome</keyword>
<dbReference type="Gene3D" id="2.40.240.20">
    <property type="entry name" value="Hypothetical PUA domain-like, domain 1"/>
    <property type="match status" value="1"/>
</dbReference>
<dbReference type="Proteomes" id="UP000078368">
    <property type="component" value="Unassembled WGS sequence"/>
</dbReference>
<accession>A0A179B592</accession>
<evidence type="ECO:0000256" key="5">
    <source>
        <dbReference type="ARBA" id="ARBA00022490"/>
    </source>
</evidence>
<dbReference type="Gene3D" id="3.40.1280.10">
    <property type="match status" value="1"/>
</dbReference>
<dbReference type="InterPro" id="IPR029028">
    <property type="entry name" value="Alpha/beta_knot_MTases"/>
</dbReference>
<keyword evidence="7" id="KW-0489">Methyltransferase</keyword>
<comment type="caution">
    <text evidence="16">The sequence shown here is derived from an EMBL/GenBank/DDBJ whole genome shotgun (WGS) entry which is preliminary data.</text>
</comment>
<dbReference type="SUPFAM" id="SSF75217">
    <property type="entry name" value="alpha/beta knot"/>
    <property type="match status" value="1"/>
</dbReference>
<dbReference type="GO" id="GO:0070042">
    <property type="term" value="F:rRNA (uridine-N3-)-methyltransferase activity"/>
    <property type="evidence" value="ECO:0007669"/>
    <property type="project" value="TreeGrafter"/>
</dbReference>
<comment type="function">
    <text evidence="10">Specifically methylates the N3 position of the uracil ring of uridine 1498 (m3U1498) in 16S rRNA. Acts on the fully assembled 30S ribosomal subunit.</text>
</comment>
<comment type="similarity">
    <text evidence="2">Belongs to the RNA methyltransferase RsmE family.</text>
</comment>
<evidence type="ECO:0000256" key="13">
    <source>
        <dbReference type="SAM" id="MobiDB-lite"/>
    </source>
</evidence>
<dbReference type="OrthoDB" id="9808126at2"/>
<feature type="domain" description="Ribosomal RNA small subunit methyltransferase E methyltransferase" evidence="14">
    <location>
        <begin position="118"/>
        <end position="279"/>
    </location>
</feature>
<evidence type="ECO:0000256" key="10">
    <source>
        <dbReference type="ARBA" id="ARBA00025699"/>
    </source>
</evidence>
<evidence type="ECO:0000256" key="3">
    <source>
        <dbReference type="ARBA" id="ARBA00012328"/>
    </source>
</evidence>
<feature type="domain" description="Ribosomal RNA small subunit methyltransferase E PUA-like" evidence="15">
    <location>
        <begin position="64"/>
        <end position="110"/>
    </location>
</feature>
<dbReference type="STRING" id="1823756.A4H34_06880"/>
<dbReference type="Pfam" id="PF04452">
    <property type="entry name" value="Methyltrans_RNA"/>
    <property type="match status" value="1"/>
</dbReference>
<keyword evidence="5" id="KW-0963">Cytoplasm</keyword>
<dbReference type="PANTHER" id="PTHR30027:SF3">
    <property type="entry name" value="16S RRNA (URACIL(1498)-N(3))-METHYLTRANSFERASE"/>
    <property type="match status" value="1"/>
</dbReference>
<reference evidence="16 17" key="1">
    <citation type="submission" date="2016-04" db="EMBL/GenBank/DDBJ databases">
        <title>Peptidophaga gingivicola gen. nov., sp. nov., isolated from human subgingival plaque.</title>
        <authorList>
            <person name="Beall C.J."/>
            <person name="Mokrzan E.M."/>
            <person name="Griffen A.L."/>
            <person name="Leys E.J."/>
        </authorList>
    </citation>
    <scope>NUCLEOTIDE SEQUENCE [LARGE SCALE GENOMIC DNA]</scope>
    <source>
        <strain evidence="16 17">BA112</strain>
    </source>
</reference>
<keyword evidence="9" id="KW-0949">S-adenosyl-L-methionine</keyword>
<dbReference type="AlphaFoldDB" id="A0A179B592"/>
<evidence type="ECO:0000313" key="16">
    <source>
        <dbReference type="EMBL" id="OAP86827.1"/>
    </source>
</evidence>
<comment type="subcellular location">
    <subcellularLocation>
        <location evidence="1">Cytoplasm</location>
    </subcellularLocation>
</comment>
<feature type="compositionally biased region" description="Gly residues" evidence="13">
    <location>
        <begin position="20"/>
        <end position="31"/>
    </location>
</feature>